<keyword evidence="4" id="KW-0479">Metal-binding</keyword>
<dbReference type="GeneID" id="34526459"/>
<reference evidence="8 9" key="1">
    <citation type="journal article" date="2011" name="Proc. Natl. Acad. Sci. U.S.A.">
        <title>Evolutionary erosion of yeast sex chromosomes by mating-type switching accidents.</title>
        <authorList>
            <person name="Gordon J.L."/>
            <person name="Armisen D."/>
            <person name="Proux-Wera E."/>
            <person name="Oheigeartaigh S.S."/>
            <person name="Byrne K.P."/>
            <person name="Wolfe K.H."/>
        </authorList>
    </citation>
    <scope>NUCLEOTIDE SEQUENCE [LARGE SCALE GENOMIC DNA]</scope>
    <source>
        <strain evidence="9">ATCC MYA-139 / BCRC 22969 / CBS 8797 / CCRC 22969 / KCTC 17520 / NBRC 10181 / NCYC 3082</strain>
    </source>
</reference>
<evidence type="ECO:0000256" key="6">
    <source>
        <dbReference type="ARBA" id="ARBA00031269"/>
    </source>
</evidence>
<dbReference type="GO" id="GO:0016226">
    <property type="term" value="P:iron-sulfur cluster assembly"/>
    <property type="evidence" value="ECO:0007669"/>
    <property type="project" value="EnsemblFungi"/>
</dbReference>
<evidence type="ECO:0000256" key="5">
    <source>
        <dbReference type="ARBA" id="ARBA00023014"/>
    </source>
</evidence>
<evidence type="ECO:0000259" key="7">
    <source>
        <dbReference type="Pfam" id="PF02906"/>
    </source>
</evidence>
<dbReference type="STRING" id="1071383.J7S733"/>
<feature type="domain" description="Iron hydrogenase large subunit C-terminal" evidence="7">
    <location>
        <begin position="90"/>
        <end position="404"/>
    </location>
</feature>
<dbReference type="InterPro" id="IPR004108">
    <property type="entry name" value="Fe_hydrogenase_lsu_C"/>
</dbReference>
<dbReference type="InterPro" id="IPR009016">
    <property type="entry name" value="Fe_hydrogenase"/>
</dbReference>
<dbReference type="PANTHER" id="PTHR11615">
    <property type="entry name" value="NITRATE, FORMATE, IRON DEHYDROGENASE"/>
    <property type="match status" value="1"/>
</dbReference>
<dbReference type="Gene3D" id="3.40.50.1780">
    <property type="match status" value="1"/>
</dbReference>
<evidence type="ECO:0000256" key="2">
    <source>
        <dbReference type="ARBA" id="ARBA00015854"/>
    </source>
</evidence>
<dbReference type="GO" id="GO:0051539">
    <property type="term" value="F:4 iron, 4 sulfur cluster binding"/>
    <property type="evidence" value="ECO:0007669"/>
    <property type="project" value="UniProtKB-KW"/>
</dbReference>
<dbReference type="GO" id="GO:0005829">
    <property type="term" value="C:cytosol"/>
    <property type="evidence" value="ECO:0007669"/>
    <property type="project" value="EnsemblFungi"/>
</dbReference>
<proteinExistence type="inferred from homology"/>
<dbReference type="Gene3D" id="3.40.950.10">
    <property type="entry name" value="Fe-only Hydrogenase (Larger Subunit), Chain L, domain 3"/>
    <property type="match status" value="1"/>
</dbReference>
<comment type="similarity">
    <text evidence="1">Belongs to the NARF family.</text>
</comment>
<evidence type="ECO:0000313" key="9">
    <source>
        <dbReference type="Proteomes" id="UP000006310"/>
    </source>
</evidence>
<evidence type="ECO:0000256" key="1">
    <source>
        <dbReference type="ARBA" id="ARBA00006596"/>
    </source>
</evidence>
<name>J7S733_HUIN7</name>
<dbReference type="SUPFAM" id="SSF53920">
    <property type="entry name" value="Fe-only hydrogenase"/>
    <property type="match status" value="1"/>
</dbReference>
<keyword evidence="4" id="KW-0004">4Fe-4S</keyword>
<dbReference type="eggNOG" id="KOG2439">
    <property type="taxonomic scope" value="Eukaryota"/>
</dbReference>
<dbReference type="Proteomes" id="UP000006310">
    <property type="component" value="Chromosome 6"/>
</dbReference>
<keyword evidence="5" id="KW-0411">Iron-sulfur</keyword>
<dbReference type="EMBL" id="HE978319">
    <property type="protein sequence ID" value="CCK70744.1"/>
    <property type="molecule type" value="Genomic_DNA"/>
</dbReference>
<dbReference type="OMA" id="VMPCTCK"/>
<dbReference type="GO" id="GO:0016020">
    <property type="term" value="C:membrane"/>
    <property type="evidence" value="ECO:0007669"/>
    <property type="project" value="EnsemblFungi"/>
</dbReference>
<evidence type="ECO:0000256" key="3">
    <source>
        <dbReference type="ARBA" id="ARBA00017073"/>
    </source>
</evidence>
<sequence length="474" mass="52690">MSTLLSEEDLNDFISPELACTKTTEVTHEPSGVDPNGEYVVEKESEAVSKVSITLSDCLACSGCITSSEEIMLQRQSHDVFLKRDTSRPLAVSIAPQCRVSLATHYGMTVQEFDLCLINVFQQRFGAQYVVGIEYGRIISLHRTIEAVRQWKAQQEGAAPCLSAIDPGFTIYTEKTKNELVPLLVNVKSPQQTTGHLLKAATGPELYHLTIQAVFDKKLEASRTECEAEVDCVITPRELLSLFAETDTDFVQFRTQETSLYTAACPPTLSAEISWSSNEGNSSGGYAYQYIRAQQQLYPGSCILELPGRNKYIREFRLVTDPHAGGATLASATELSGFRNIQNMVRHLSQRAHPHPQRRVQSLRKRRVNAITTSPSSSSSSFARPYETDFIEVNASPGGAINGGGLVNDAQSRRQREELTAQFERRYHAELSSVDPLDSRLAVPATPPLHYEFLQLDPQQQQQQRDLVTVGNTW</sequence>
<dbReference type="KEGG" id="kng:KNAG_0F00750"/>
<dbReference type="Pfam" id="PF02906">
    <property type="entry name" value="Fe_hyd_lg_C"/>
    <property type="match status" value="1"/>
</dbReference>
<accession>J7S733</accession>
<reference evidence="9" key="2">
    <citation type="submission" date="2012-08" db="EMBL/GenBank/DDBJ databases">
        <title>Genome sequence of Kazachstania naganishii.</title>
        <authorList>
            <person name="Gordon J.L."/>
            <person name="Armisen D."/>
            <person name="Proux-Wera E."/>
            <person name="OhEigeartaigh S.S."/>
            <person name="Byrne K.P."/>
            <person name="Wolfe K.H."/>
        </authorList>
    </citation>
    <scope>NUCLEOTIDE SEQUENCE [LARGE SCALE GENOMIC DNA]</scope>
    <source>
        <strain evidence="9">ATCC MYA-139 / BCRC 22969 / CBS 8797 / CCRC 22969 / KCTC 17520 / NBRC 10181 / NCYC 3082</strain>
    </source>
</reference>
<dbReference type="InterPro" id="IPR050340">
    <property type="entry name" value="Cytosolic_Fe-S_CAF"/>
</dbReference>
<evidence type="ECO:0000256" key="4">
    <source>
        <dbReference type="ARBA" id="ARBA00022485"/>
    </source>
</evidence>
<dbReference type="RefSeq" id="XP_022464990.1">
    <property type="nucleotide sequence ID" value="XM_022608500.1"/>
</dbReference>
<gene>
    <name evidence="8" type="primary">KNAG0F00750</name>
    <name evidence="8" type="ordered locus">KNAG_0F00750</name>
</gene>
<dbReference type="AlphaFoldDB" id="J7S733"/>
<dbReference type="OrthoDB" id="10253113at2759"/>
<keyword evidence="4" id="KW-0408">Iron</keyword>
<dbReference type="HOGENOM" id="CLU_018240_0_1_1"/>
<evidence type="ECO:0000313" key="8">
    <source>
        <dbReference type="EMBL" id="CCK70744.1"/>
    </source>
</evidence>
<keyword evidence="9" id="KW-1185">Reference proteome</keyword>
<organism evidence="8 9">
    <name type="scientific">Huiozyma naganishii (strain ATCC MYA-139 / BCRC 22969 / CBS 8797 / KCTC 17520 / NBRC 10181 / NCYC 3082 / Yp74L-3)</name>
    <name type="common">Yeast</name>
    <name type="synonym">Kazachstania naganishii</name>
    <dbReference type="NCBI Taxonomy" id="1071383"/>
    <lineage>
        <taxon>Eukaryota</taxon>
        <taxon>Fungi</taxon>
        <taxon>Dikarya</taxon>
        <taxon>Ascomycota</taxon>
        <taxon>Saccharomycotina</taxon>
        <taxon>Saccharomycetes</taxon>
        <taxon>Saccharomycetales</taxon>
        <taxon>Saccharomycetaceae</taxon>
        <taxon>Huiozyma</taxon>
    </lineage>
</organism>
<protein>
    <recommendedName>
        <fullName evidence="2">Cytosolic Fe-S cluster assembly factor NAR1</fullName>
    </recommendedName>
    <alternativeName>
        <fullName evidence="3">Cytosolic Fe-S cluster assembly factor nar1</fullName>
    </alternativeName>
    <alternativeName>
        <fullName evidence="6">Nuclear architecture-related protein 1</fullName>
    </alternativeName>
</protein>